<organism evidence="3 4">
    <name type="scientific">Bacteroides cellulosilyticus</name>
    <dbReference type="NCBI Taxonomy" id="246787"/>
    <lineage>
        <taxon>Bacteria</taxon>
        <taxon>Pseudomonadati</taxon>
        <taxon>Bacteroidota</taxon>
        <taxon>Bacteroidia</taxon>
        <taxon>Bacteroidales</taxon>
        <taxon>Bacteroidaceae</taxon>
        <taxon>Bacteroides</taxon>
    </lineage>
</organism>
<evidence type="ECO:0000313" key="4">
    <source>
        <dbReference type="Proteomes" id="UP000448877"/>
    </source>
</evidence>
<dbReference type="AlphaFoldDB" id="A0A642PNX0"/>
<keyword evidence="1" id="KW-1133">Transmembrane helix</keyword>
<feature type="domain" description="GmrSD restriction endonucleases N-terminal" evidence="2">
    <location>
        <begin position="23"/>
        <end position="206"/>
    </location>
</feature>
<proteinExistence type="predicted"/>
<gene>
    <name evidence="3" type="ORF">F2Y81_29025</name>
</gene>
<dbReference type="EMBL" id="VVYV01000119">
    <property type="protein sequence ID" value="KAA5411098.1"/>
    <property type="molecule type" value="Genomic_DNA"/>
</dbReference>
<keyword evidence="1" id="KW-0812">Transmembrane</keyword>
<dbReference type="Proteomes" id="UP000448877">
    <property type="component" value="Unassembled WGS sequence"/>
</dbReference>
<dbReference type="InterPro" id="IPR004919">
    <property type="entry name" value="GmrSD_N"/>
</dbReference>
<evidence type="ECO:0000256" key="1">
    <source>
        <dbReference type="SAM" id="Phobius"/>
    </source>
</evidence>
<name>A0A642PNX0_9BACE</name>
<protein>
    <submittedName>
        <fullName evidence="3">DUF262 domain-containing protein</fullName>
    </submittedName>
</protein>
<evidence type="ECO:0000313" key="3">
    <source>
        <dbReference type="EMBL" id="KAA5411098.1"/>
    </source>
</evidence>
<accession>A0A642PNX0</accession>
<dbReference type="RefSeq" id="WP_149920809.1">
    <property type="nucleotide sequence ID" value="NZ_VVYV01000119.1"/>
</dbReference>
<dbReference type="PANTHER" id="PTHR39639">
    <property type="entry name" value="CHROMOSOME 16, WHOLE GENOME SHOTGUN SEQUENCE"/>
    <property type="match status" value="1"/>
</dbReference>
<keyword evidence="1" id="KW-0472">Membrane</keyword>
<dbReference type="Pfam" id="PF03235">
    <property type="entry name" value="GmrSD_N"/>
    <property type="match status" value="1"/>
</dbReference>
<sequence length="395" mass="46536">MNNNRTYYGEYSLAYWIQMILKRNIVLPEYQRTFVWNKDDYTNLIDSFKEKQFIPPVTIGAYKTANGQDNLIIDGQQRLTSVLLAYIERFPKKEAGSGNIESLANENDDDSDDDEQENMIEWTFKELLTKGNSKEEIMAKCPQEKYESLEHLDDDFFNKNFLGFAYIVPSTTTEEEQQKFFSTLFRNINIRGKSLYVLESRASLYFLNHQLKEWFDPGFCKEISSSVVDKSRKSCMDFVRYAALLSQYKKKGSDRGIGYGYASKMESYYETYIYSVVGDKDSQIFGKFTNIFPNKDYKPYLNSIDTLITKLNYKRRFLSIIDLDIYFFGLIYFMAFEKRTLDTSRKEALEEELKSTIRDIKGNNYLHTKSPACLKYLRERISKSIEIYQKYLSRP</sequence>
<comment type="caution">
    <text evidence="3">The sequence shown here is derived from an EMBL/GenBank/DDBJ whole genome shotgun (WGS) entry which is preliminary data.</text>
</comment>
<evidence type="ECO:0000259" key="2">
    <source>
        <dbReference type="Pfam" id="PF03235"/>
    </source>
</evidence>
<feature type="transmembrane region" description="Helical" evidence="1">
    <location>
        <begin position="317"/>
        <end position="336"/>
    </location>
</feature>
<dbReference type="InterPro" id="IPR036086">
    <property type="entry name" value="ParB/Sulfiredoxin_sf"/>
</dbReference>
<dbReference type="SUPFAM" id="SSF110849">
    <property type="entry name" value="ParB/Sulfiredoxin"/>
    <property type="match status" value="1"/>
</dbReference>
<reference evidence="3 4" key="1">
    <citation type="journal article" date="2019" name="Nat. Med.">
        <title>A library of human gut bacterial isolates paired with longitudinal multiomics data enables mechanistic microbiome research.</title>
        <authorList>
            <person name="Poyet M."/>
            <person name="Groussin M."/>
            <person name="Gibbons S.M."/>
            <person name="Avila-Pacheco J."/>
            <person name="Jiang X."/>
            <person name="Kearney S.M."/>
            <person name="Perrotta A.R."/>
            <person name="Berdy B."/>
            <person name="Zhao S."/>
            <person name="Lieberman T.D."/>
            <person name="Swanson P.K."/>
            <person name="Smith M."/>
            <person name="Roesemann S."/>
            <person name="Alexander J.E."/>
            <person name="Rich S.A."/>
            <person name="Livny J."/>
            <person name="Vlamakis H."/>
            <person name="Clish C."/>
            <person name="Bullock K."/>
            <person name="Deik A."/>
            <person name="Scott J."/>
            <person name="Pierce K.A."/>
            <person name="Xavier R.J."/>
            <person name="Alm E.J."/>
        </authorList>
    </citation>
    <scope>NUCLEOTIDE SEQUENCE [LARGE SCALE GENOMIC DNA]</scope>
    <source>
        <strain evidence="3 4">BIOML-A6</strain>
    </source>
</reference>
<dbReference type="PANTHER" id="PTHR39639:SF1">
    <property type="entry name" value="DUF262 DOMAIN-CONTAINING PROTEIN"/>
    <property type="match status" value="1"/>
</dbReference>